<dbReference type="InterPro" id="IPR027859">
    <property type="entry name" value="KATNIP_dom"/>
</dbReference>
<gene>
    <name evidence="3" type="ORF">SMTD_LOCUS5151</name>
</gene>
<dbReference type="PANTHER" id="PTHR21534:SF0">
    <property type="entry name" value="KATANIN-INTERACTING PROTEIN"/>
    <property type="match status" value="1"/>
</dbReference>
<reference evidence="3 4" key="1">
    <citation type="submission" date="2018-11" db="EMBL/GenBank/DDBJ databases">
        <authorList>
            <consortium name="Pathogen Informatics"/>
        </authorList>
    </citation>
    <scope>NUCLEOTIDE SEQUENCE [LARGE SCALE GENOMIC DNA]</scope>
    <source>
        <strain>Denwood</strain>
        <strain evidence="4">Zambia</strain>
    </source>
</reference>
<organism evidence="3 4">
    <name type="scientific">Schistosoma mattheei</name>
    <dbReference type="NCBI Taxonomy" id="31246"/>
    <lineage>
        <taxon>Eukaryota</taxon>
        <taxon>Metazoa</taxon>
        <taxon>Spiralia</taxon>
        <taxon>Lophotrochozoa</taxon>
        <taxon>Platyhelminthes</taxon>
        <taxon>Trematoda</taxon>
        <taxon>Digenea</taxon>
        <taxon>Strigeidida</taxon>
        <taxon>Schistosomatoidea</taxon>
        <taxon>Schistosomatidae</taxon>
        <taxon>Schistosoma</taxon>
    </lineage>
</organism>
<feature type="region of interest" description="Disordered" evidence="1">
    <location>
        <begin position="492"/>
        <end position="581"/>
    </location>
</feature>
<evidence type="ECO:0000313" key="3">
    <source>
        <dbReference type="EMBL" id="VDP27285.1"/>
    </source>
</evidence>
<dbReference type="EMBL" id="UZAL01026893">
    <property type="protein sequence ID" value="VDP27285.1"/>
    <property type="molecule type" value="Genomic_DNA"/>
</dbReference>
<evidence type="ECO:0000256" key="1">
    <source>
        <dbReference type="SAM" id="MobiDB-lite"/>
    </source>
</evidence>
<name>A0A183NSR5_9TREM</name>
<proteinExistence type="predicted"/>
<feature type="compositionally biased region" description="Low complexity" evidence="1">
    <location>
        <begin position="535"/>
        <end position="545"/>
    </location>
</feature>
<feature type="domain" description="KATNIP" evidence="2">
    <location>
        <begin position="586"/>
        <end position="648"/>
    </location>
</feature>
<protein>
    <recommendedName>
        <fullName evidence="2">KATNIP domain-containing protein</fullName>
    </recommendedName>
</protein>
<feature type="domain" description="KATNIP" evidence="2">
    <location>
        <begin position="842"/>
        <end position="1166"/>
    </location>
</feature>
<feature type="domain" description="KATNIP" evidence="2">
    <location>
        <begin position="165"/>
        <end position="319"/>
    </location>
</feature>
<evidence type="ECO:0000313" key="4">
    <source>
        <dbReference type="Proteomes" id="UP000269396"/>
    </source>
</evidence>
<dbReference type="Proteomes" id="UP000269396">
    <property type="component" value="Unassembled WGS sequence"/>
</dbReference>
<dbReference type="Pfam" id="PF14652">
    <property type="entry name" value="DUF4457"/>
    <property type="match status" value="3"/>
</dbReference>
<keyword evidence="4" id="KW-1185">Reference proteome</keyword>
<evidence type="ECO:0000259" key="2">
    <source>
        <dbReference type="Pfam" id="PF14652"/>
    </source>
</evidence>
<dbReference type="STRING" id="31246.A0A183NSR5"/>
<dbReference type="PANTHER" id="PTHR21534">
    <property type="entry name" value="KATANIN-INTERACTING PROTEIN"/>
    <property type="match status" value="1"/>
</dbReference>
<dbReference type="InterPro" id="IPR026704">
    <property type="entry name" value="KATNIP"/>
</dbReference>
<sequence length="1291" mass="150604">MSIEINTNYENYLNLLQERNKQRKLLNQKTDDDLIKERLEKGFQLYFNAATKYLKNNCYRHHDTTYHKLKNKHYKSSTNRITKKIQRKTWGDIYIPFYPNISIINKKNQSLLHLYHPKSILCKNLLRITSSSSSSSSASSAASTGAAAASAGVGVASTPTCKQNNESINEIIINQSEIEQSNQITFHLDVYNNWGDQLWIGLNGIEILLNHSKPMKIYPKRINIYKINHKDTTTATTTNNNSSSGPSLSMQSDHLFKSIYDIKTDQEMWITHIDHLPLRIEFMYLLNQFTFDDMITLNLWNYINSDLCNVGVKQCHLYVIYDKKRFTLYHDILPNNNDHSMETSVISIMFKISDIISFEQFHGVTRLLRHNDDLHESSLKRNRNQCIDNDNQFSDNIPTKFNVWFSNSYNHDTTMTTTATTNTNTSSSSHTTEINFLSNVNEDLLLNNSLNQIHMKPLIHKYQYIDQFNKDKQFKTSWNSLDIFNDYVKNRSSMNSNNNNDEDDNNNNNGNNGVNNDDNNNNNNNYSNDEEDKNNNNSNNNNDNNNNDEDDKNNNNGNNNNNNDDDDDDDVNNNNNDNDSSYYIYNEINKQQQSITYYPLRMSTKTISIPELPFGYKLLFDIISTWGDPYYVGLNGIEIFLSNGMNITKLCHITTNLSDESKMITNLIDGINWTKNDKHMWLTTFELGKRHLIEITLPKWIQSSIGLIRIWNYNKSYIDSYSGVKDLIIYLDNQPIFYNEIHKATGLIDGHLEDFCETILFSTDNNILNLIGQNDTLLKCKQDYNNDVTMVTNDELLNKEPMIYNSMYDVNENDLLSKALSQLTIIDNDDLQIMTTYYIEITLLEPWIKGSKYIGLTGIEFLDKHENPIHIKSVSLNDDDDDDDDDTALSTGGRNIKNLLNTKNHTTDPNDMWYTVYNPNLSPPILRFYPNINSNSLCLSLFNSIRIWNYNHRQIGYDYSCKLMNIKLKQFNSNDSILNELTILLRQAPGHLEYSFEQIIMFTDIQINYTDLHSLTTRYKYNHLPIGFVYQINIYSNWSNQFYVGLNGIQLLSDDGTVIPIHKNQIYAYPNSLNTLYSNKPFYSHICTVDKLVDNIITNNYNIMSKHCWLTSMIPNEVNKIFIVFHKPICIVGIRLWNYMRIPEYGVKEFTILIDDQLIFHGYLPKFQKDFDFKYDPDFKHDHDQKFDRKNNRIQINEQKLFWTNNEHSIRSSYSIVSFDKDILIKLGENPNCILNMHKSSKYNNNNNIKEIDMIHEPSNYSTYTSRLKKINQTPRPSTCVTDKERFKDQV</sequence>
<feature type="compositionally biased region" description="Low complexity" evidence="1">
    <location>
        <begin position="506"/>
        <end position="527"/>
    </location>
</feature>
<accession>A0A183NSR5</accession>